<comment type="caution">
    <text evidence="2">The sequence shown here is derived from an EMBL/GenBank/DDBJ whole genome shotgun (WGS) entry which is preliminary data.</text>
</comment>
<name>A0ABV7H6K8_9BURK</name>
<keyword evidence="1" id="KW-0812">Transmembrane</keyword>
<evidence type="ECO:0000256" key="1">
    <source>
        <dbReference type="SAM" id="Phobius"/>
    </source>
</evidence>
<dbReference type="SUPFAM" id="SSF53850">
    <property type="entry name" value="Periplasmic binding protein-like II"/>
    <property type="match status" value="1"/>
</dbReference>
<proteinExistence type="predicted"/>
<gene>
    <name evidence="2" type="ORF">ACFOEN_17310</name>
</gene>
<evidence type="ECO:0000313" key="2">
    <source>
        <dbReference type="EMBL" id="MFC3149385.1"/>
    </source>
</evidence>
<dbReference type="EMBL" id="JBHRTI010000010">
    <property type="protein sequence ID" value="MFC3149385.1"/>
    <property type="molecule type" value="Genomic_DNA"/>
</dbReference>
<dbReference type="Proteomes" id="UP001595556">
    <property type="component" value="Unassembled WGS sequence"/>
</dbReference>
<dbReference type="Gene3D" id="3.40.190.10">
    <property type="entry name" value="Periplasmic binding protein-like II"/>
    <property type="match status" value="2"/>
</dbReference>
<accession>A0ABV7H6K8</accession>
<reference evidence="3" key="1">
    <citation type="journal article" date="2019" name="Int. J. Syst. Evol. Microbiol.">
        <title>The Global Catalogue of Microorganisms (GCM) 10K type strain sequencing project: providing services to taxonomists for standard genome sequencing and annotation.</title>
        <authorList>
            <consortium name="The Broad Institute Genomics Platform"/>
            <consortium name="The Broad Institute Genome Sequencing Center for Infectious Disease"/>
            <person name="Wu L."/>
            <person name="Ma J."/>
        </authorList>
    </citation>
    <scope>NUCLEOTIDE SEQUENCE [LARGE SCALE GENOMIC DNA]</scope>
    <source>
        <strain evidence="3">KCTC 52168</strain>
    </source>
</reference>
<dbReference type="PANTHER" id="PTHR42941:SF1">
    <property type="entry name" value="SLL1037 PROTEIN"/>
    <property type="match status" value="1"/>
</dbReference>
<keyword evidence="1" id="KW-1133">Transmembrane helix</keyword>
<keyword evidence="3" id="KW-1185">Reference proteome</keyword>
<feature type="transmembrane region" description="Helical" evidence="1">
    <location>
        <begin position="16"/>
        <end position="37"/>
    </location>
</feature>
<organism evidence="2 3">
    <name type="scientific">Piscinibacterium candidicorallinum</name>
    <dbReference type="NCBI Taxonomy" id="1793872"/>
    <lineage>
        <taxon>Bacteria</taxon>
        <taxon>Pseudomonadati</taxon>
        <taxon>Pseudomonadota</taxon>
        <taxon>Betaproteobacteria</taxon>
        <taxon>Burkholderiales</taxon>
        <taxon>Piscinibacterium</taxon>
    </lineage>
</organism>
<dbReference type="PANTHER" id="PTHR42941">
    <property type="entry name" value="SLL1037 PROTEIN"/>
    <property type="match status" value="1"/>
</dbReference>
<feature type="transmembrane region" description="Helical" evidence="1">
    <location>
        <begin position="365"/>
        <end position="387"/>
    </location>
</feature>
<sequence length="465" mass="51567">MSKLLKSVWLSLREGALVWTPFLLITALLLALAYWVLKPAPPKRVVLATGTEQGAYEAFGKQYAQVLARYGITVELRPSQGSVANLQALMDPDNPVEIAFVQGGSAPAEMVASADDPMAAHDSPLISLGSLFYEPVWLFYREDAVRRSAGALGPRTPQAPAVINSLDAMNGWTVNVGTEGSGVTPIVMQLLAANRIAPESMKMLRLAPTPGVMELLEGRADAMFFVSAPESPLVRMLLQTPGIRLFDFAQAEAYSRRFPYLSHVTLPRGIVELGADIPSQDYRLVAPTATLLARRDLHPALIQLFMQAATQLHSPPTWFSRTGEFPSARNNEFPVAAEAQKYLRDGPPFLQRYLPFWAANLVDRMWVVLAAIIAVMLPLSRVIPPLYEFRIRSRVFRWYGQLRAIEERIGQRDADRTALLAELDDVEHRVERISVPLSYADELYALRQHIDMVRARIKLGAGAQA</sequence>
<evidence type="ECO:0000313" key="3">
    <source>
        <dbReference type="Proteomes" id="UP001595556"/>
    </source>
</evidence>
<dbReference type="InterPro" id="IPR011852">
    <property type="entry name" value="TRAP_TAXI"/>
</dbReference>
<protein>
    <submittedName>
        <fullName evidence="2">TAXI family TRAP transporter solute-binding subunit</fullName>
    </submittedName>
</protein>
<dbReference type="Pfam" id="PF16868">
    <property type="entry name" value="NMT1_3"/>
    <property type="match status" value="1"/>
</dbReference>
<keyword evidence="1" id="KW-0472">Membrane</keyword>
<dbReference type="RefSeq" id="WP_377306102.1">
    <property type="nucleotide sequence ID" value="NZ_CP180191.1"/>
</dbReference>